<proteinExistence type="predicted"/>
<dbReference type="SUPFAM" id="SSF117281">
    <property type="entry name" value="Kelch motif"/>
    <property type="match status" value="1"/>
</dbReference>
<dbReference type="Pfam" id="PF01344">
    <property type="entry name" value="Kelch_1"/>
    <property type="match status" value="1"/>
</dbReference>
<evidence type="ECO:0000313" key="1">
    <source>
        <dbReference type="EMBL" id="PPS08431.1"/>
    </source>
</evidence>
<name>A0A2P5XYQ8_GOSBA</name>
<dbReference type="AlphaFoldDB" id="A0A2P5XYQ8"/>
<protein>
    <submittedName>
        <fullName evidence="1">Uncharacterized protein</fullName>
    </submittedName>
</protein>
<dbReference type="EMBL" id="KZ664002">
    <property type="protein sequence ID" value="PPS08431.1"/>
    <property type="molecule type" value="Genomic_DNA"/>
</dbReference>
<sequence length="146" mass="16624">MNSNSANYSSYFDTREEDGEIRALFFLDKSQWDTEGRRRRDLRFLDLERSEITEVLSTIPPDVHFGFSMVPSGNQAYVIGGKIGPGRNYRSTSHVFRFDFKHAERGWEQVTSMRYRRSSPEALAAQGSPNSAGCSKASYPIELTVQ</sequence>
<dbReference type="Gene3D" id="2.120.10.80">
    <property type="entry name" value="Kelch-type beta propeller"/>
    <property type="match status" value="1"/>
</dbReference>
<gene>
    <name evidence="1" type="ORF">GOBAR_AA12211</name>
</gene>
<organism evidence="1 2">
    <name type="scientific">Gossypium barbadense</name>
    <name type="common">Sea Island cotton</name>
    <name type="synonym">Hibiscus barbadensis</name>
    <dbReference type="NCBI Taxonomy" id="3634"/>
    <lineage>
        <taxon>Eukaryota</taxon>
        <taxon>Viridiplantae</taxon>
        <taxon>Streptophyta</taxon>
        <taxon>Embryophyta</taxon>
        <taxon>Tracheophyta</taxon>
        <taxon>Spermatophyta</taxon>
        <taxon>Magnoliopsida</taxon>
        <taxon>eudicotyledons</taxon>
        <taxon>Gunneridae</taxon>
        <taxon>Pentapetalae</taxon>
        <taxon>rosids</taxon>
        <taxon>malvids</taxon>
        <taxon>Malvales</taxon>
        <taxon>Malvaceae</taxon>
        <taxon>Malvoideae</taxon>
        <taxon>Gossypium</taxon>
    </lineage>
</organism>
<dbReference type="InterPro" id="IPR015915">
    <property type="entry name" value="Kelch-typ_b-propeller"/>
</dbReference>
<dbReference type="InterPro" id="IPR006652">
    <property type="entry name" value="Kelch_1"/>
</dbReference>
<reference evidence="1 2" key="1">
    <citation type="submission" date="2015-01" db="EMBL/GenBank/DDBJ databases">
        <title>Genome of allotetraploid Gossypium barbadense reveals genomic plasticity and fiber elongation in cotton evolution.</title>
        <authorList>
            <person name="Chen X."/>
            <person name="Liu X."/>
            <person name="Zhao B."/>
            <person name="Zheng H."/>
            <person name="Hu Y."/>
            <person name="Lu G."/>
            <person name="Yang C."/>
            <person name="Chen J."/>
            <person name="Shan C."/>
            <person name="Zhang L."/>
            <person name="Zhou Y."/>
            <person name="Wang L."/>
            <person name="Guo W."/>
            <person name="Bai Y."/>
            <person name="Ruan J."/>
            <person name="Shangguan X."/>
            <person name="Mao Y."/>
            <person name="Jiang J."/>
            <person name="Zhu Y."/>
            <person name="Lei J."/>
            <person name="Kang H."/>
            <person name="Chen S."/>
            <person name="He X."/>
            <person name="Wang R."/>
            <person name="Wang Y."/>
            <person name="Chen J."/>
            <person name="Wang L."/>
            <person name="Yu S."/>
            <person name="Wang B."/>
            <person name="Wei J."/>
            <person name="Song S."/>
            <person name="Lu X."/>
            <person name="Gao Z."/>
            <person name="Gu W."/>
            <person name="Deng X."/>
            <person name="Ma D."/>
            <person name="Wang S."/>
            <person name="Liang W."/>
            <person name="Fang L."/>
            <person name="Cai C."/>
            <person name="Zhu X."/>
            <person name="Zhou B."/>
            <person name="Zhang Y."/>
            <person name="Chen Z."/>
            <person name="Xu S."/>
            <person name="Zhu R."/>
            <person name="Wang S."/>
            <person name="Zhang T."/>
            <person name="Zhao G."/>
        </authorList>
    </citation>
    <scope>NUCLEOTIDE SEQUENCE [LARGE SCALE GENOMIC DNA]</scope>
    <source>
        <strain evidence="2">cv. Xinhai21</strain>
        <tissue evidence="1">Leaf</tissue>
    </source>
</reference>
<accession>A0A2P5XYQ8</accession>
<evidence type="ECO:0000313" key="2">
    <source>
        <dbReference type="Proteomes" id="UP000239757"/>
    </source>
</evidence>
<dbReference type="Proteomes" id="UP000239757">
    <property type="component" value="Unassembled WGS sequence"/>
</dbReference>